<reference evidence="2" key="1">
    <citation type="journal article" date="2015" name="Nature">
        <title>Complex archaea that bridge the gap between prokaryotes and eukaryotes.</title>
        <authorList>
            <person name="Spang A."/>
            <person name="Saw J.H."/>
            <person name="Jorgensen S.L."/>
            <person name="Zaremba-Niedzwiedzka K."/>
            <person name="Martijn J."/>
            <person name="Lind A.E."/>
            <person name="van Eijk R."/>
            <person name="Schleper C."/>
            <person name="Guy L."/>
            <person name="Ettema T.J."/>
        </authorList>
    </citation>
    <scope>NUCLEOTIDE SEQUENCE</scope>
</reference>
<keyword evidence="1" id="KW-1133">Transmembrane helix</keyword>
<keyword evidence="1" id="KW-0812">Transmembrane</keyword>
<keyword evidence="1" id="KW-0472">Membrane</keyword>
<proteinExistence type="predicted"/>
<evidence type="ECO:0000313" key="2">
    <source>
        <dbReference type="EMBL" id="KKL65350.1"/>
    </source>
</evidence>
<organism evidence="2">
    <name type="scientific">marine sediment metagenome</name>
    <dbReference type="NCBI Taxonomy" id="412755"/>
    <lineage>
        <taxon>unclassified sequences</taxon>
        <taxon>metagenomes</taxon>
        <taxon>ecological metagenomes</taxon>
    </lineage>
</organism>
<protein>
    <submittedName>
        <fullName evidence="2">Uncharacterized protein</fullName>
    </submittedName>
</protein>
<comment type="caution">
    <text evidence="2">The sequence shown here is derived from an EMBL/GenBank/DDBJ whole genome shotgun (WGS) entry which is preliminary data.</text>
</comment>
<dbReference type="AlphaFoldDB" id="A0A0F9G7A2"/>
<gene>
    <name evidence="2" type="ORF">LCGC14_2155880</name>
</gene>
<dbReference type="EMBL" id="LAZR01027564">
    <property type="protein sequence ID" value="KKL65350.1"/>
    <property type="molecule type" value="Genomic_DNA"/>
</dbReference>
<name>A0A0F9G7A2_9ZZZZ</name>
<sequence length="86" mass="9803">MKQSVIPGISLKDSETLTMTPGQAGWFFTLTAYTAMSFGALTKKRFLSNETLTDEKHLASMLGYMVNRMRRDIEQEVLRQVLGERE</sequence>
<evidence type="ECO:0000256" key="1">
    <source>
        <dbReference type="SAM" id="Phobius"/>
    </source>
</evidence>
<accession>A0A0F9G7A2</accession>
<feature type="transmembrane region" description="Helical" evidence="1">
    <location>
        <begin position="24"/>
        <end position="42"/>
    </location>
</feature>